<accession>A0A6A5ZIT6</accession>
<keyword evidence="8" id="KW-0460">Magnesium</keyword>
<keyword evidence="4" id="KW-0540">Nuclease</keyword>
<dbReference type="OrthoDB" id="9975959at2759"/>
<dbReference type="GO" id="GO:0005737">
    <property type="term" value="C:cytoplasm"/>
    <property type="evidence" value="ECO:0007669"/>
    <property type="project" value="TreeGrafter"/>
</dbReference>
<keyword evidence="10" id="KW-0539">Nucleus</keyword>
<comment type="subcellular location">
    <subcellularLocation>
        <location evidence="3">Nucleus</location>
        <location evidence="3">PML body</location>
    </subcellularLocation>
</comment>
<name>A0A6A5ZIT6_9PLEO</name>
<evidence type="ECO:0000256" key="2">
    <source>
        <dbReference type="ARBA" id="ARBA00001946"/>
    </source>
</evidence>
<keyword evidence="7" id="KW-0378">Hydrolase</keyword>
<feature type="domain" description="Endonuclease/exonuclease/phosphatase" evidence="11">
    <location>
        <begin position="77"/>
        <end position="330"/>
    </location>
</feature>
<keyword evidence="12" id="KW-0255">Endonuclease</keyword>
<comment type="cofactor">
    <cofactor evidence="2">
        <name>Mg(2+)</name>
        <dbReference type="ChEBI" id="CHEBI:18420"/>
    </cofactor>
</comment>
<evidence type="ECO:0000256" key="1">
    <source>
        <dbReference type="ARBA" id="ARBA00001936"/>
    </source>
</evidence>
<reference evidence="12" key="1">
    <citation type="journal article" date="2020" name="Stud. Mycol.">
        <title>101 Dothideomycetes genomes: a test case for predicting lifestyles and emergence of pathogens.</title>
        <authorList>
            <person name="Haridas S."/>
            <person name="Albert R."/>
            <person name="Binder M."/>
            <person name="Bloem J."/>
            <person name="Labutti K."/>
            <person name="Salamov A."/>
            <person name="Andreopoulos B."/>
            <person name="Baker S."/>
            <person name="Barry K."/>
            <person name="Bills G."/>
            <person name="Bluhm B."/>
            <person name="Cannon C."/>
            <person name="Castanera R."/>
            <person name="Culley D."/>
            <person name="Daum C."/>
            <person name="Ezra D."/>
            <person name="Gonzalez J."/>
            <person name="Henrissat B."/>
            <person name="Kuo A."/>
            <person name="Liang C."/>
            <person name="Lipzen A."/>
            <person name="Lutzoni F."/>
            <person name="Magnuson J."/>
            <person name="Mondo S."/>
            <person name="Nolan M."/>
            <person name="Ohm R."/>
            <person name="Pangilinan J."/>
            <person name="Park H.-J."/>
            <person name="Ramirez L."/>
            <person name="Alfaro M."/>
            <person name="Sun H."/>
            <person name="Tritt A."/>
            <person name="Yoshinaga Y."/>
            <person name="Zwiers L.-H."/>
            <person name="Turgeon B."/>
            <person name="Goodwin S."/>
            <person name="Spatafora J."/>
            <person name="Crous P."/>
            <person name="Grigoriev I."/>
        </authorList>
    </citation>
    <scope>NUCLEOTIDE SEQUENCE</scope>
    <source>
        <strain evidence="12">CBS 627.86</strain>
    </source>
</reference>
<dbReference type="Gene3D" id="3.60.10.10">
    <property type="entry name" value="Endonuclease/exonuclease/phosphatase"/>
    <property type="match status" value="1"/>
</dbReference>
<dbReference type="AlphaFoldDB" id="A0A6A5ZIT6"/>
<dbReference type="InterPro" id="IPR051547">
    <property type="entry name" value="TDP2-like"/>
</dbReference>
<evidence type="ECO:0000256" key="9">
    <source>
        <dbReference type="ARBA" id="ARBA00023204"/>
    </source>
</evidence>
<evidence type="ECO:0000256" key="10">
    <source>
        <dbReference type="ARBA" id="ARBA00023242"/>
    </source>
</evidence>
<evidence type="ECO:0000313" key="13">
    <source>
        <dbReference type="Proteomes" id="UP000799770"/>
    </source>
</evidence>
<keyword evidence="13" id="KW-1185">Reference proteome</keyword>
<dbReference type="Pfam" id="PF03372">
    <property type="entry name" value="Exo_endo_phos"/>
    <property type="match status" value="1"/>
</dbReference>
<keyword evidence="9" id="KW-0234">DNA repair</keyword>
<keyword evidence="5" id="KW-0479">Metal-binding</keyword>
<evidence type="ECO:0000256" key="7">
    <source>
        <dbReference type="ARBA" id="ARBA00022801"/>
    </source>
</evidence>
<dbReference type="InterPro" id="IPR005135">
    <property type="entry name" value="Endo/exonuclease/phosphatase"/>
</dbReference>
<dbReference type="GO" id="GO:0004519">
    <property type="term" value="F:endonuclease activity"/>
    <property type="evidence" value="ECO:0007669"/>
    <property type="project" value="UniProtKB-KW"/>
</dbReference>
<gene>
    <name evidence="12" type="ORF">BDV96DRAFT_567407</name>
</gene>
<evidence type="ECO:0000256" key="6">
    <source>
        <dbReference type="ARBA" id="ARBA00022763"/>
    </source>
</evidence>
<dbReference type="GO" id="GO:0006302">
    <property type="term" value="P:double-strand break repair"/>
    <property type="evidence" value="ECO:0007669"/>
    <property type="project" value="TreeGrafter"/>
</dbReference>
<dbReference type="GO" id="GO:0070260">
    <property type="term" value="F:5'-tyrosyl-DNA phosphodiesterase activity"/>
    <property type="evidence" value="ECO:0007669"/>
    <property type="project" value="TreeGrafter"/>
</dbReference>
<dbReference type="PANTHER" id="PTHR15822:SF4">
    <property type="entry name" value="TYROSYL-DNA PHOSPHODIESTERASE 2"/>
    <property type="match status" value="1"/>
</dbReference>
<dbReference type="CDD" id="cd09080">
    <property type="entry name" value="TDP2"/>
    <property type="match status" value="1"/>
</dbReference>
<evidence type="ECO:0000259" key="11">
    <source>
        <dbReference type="Pfam" id="PF03372"/>
    </source>
</evidence>
<evidence type="ECO:0000256" key="5">
    <source>
        <dbReference type="ARBA" id="ARBA00022723"/>
    </source>
</evidence>
<dbReference type="Proteomes" id="UP000799770">
    <property type="component" value="Unassembled WGS sequence"/>
</dbReference>
<proteinExistence type="predicted"/>
<dbReference type="GO" id="GO:0004527">
    <property type="term" value="F:exonuclease activity"/>
    <property type="evidence" value="ECO:0007669"/>
    <property type="project" value="UniProtKB-KW"/>
</dbReference>
<dbReference type="EMBL" id="ML977315">
    <property type="protein sequence ID" value="KAF2119349.1"/>
    <property type="molecule type" value="Genomic_DNA"/>
</dbReference>
<dbReference type="PANTHER" id="PTHR15822">
    <property type="entry name" value="TRAF AND TNF RECEPTOR-ASSOCIATED PROTEIN"/>
    <property type="match status" value="1"/>
</dbReference>
<evidence type="ECO:0000256" key="4">
    <source>
        <dbReference type="ARBA" id="ARBA00022722"/>
    </source>
</evidence>
<keyword evidence="12" id="KW-0269">Exonuclease</keyword>
<evidence type="ECO:0000313" key="12">
    <source>
        <dbReference type="EMBL" id="KAF2119349.1"/>
    </source>
</evidence>
<dbReference type="InterPro" id="IPR036691">
    <property type="entry name" value="Endo/exonu/phosph_ase_sf"/>
</dbReference>
<sequence length="359" mass="40609">MADPKSKSTPILDALTAALKSGPAQECEDAFYEPRPQGYWYYGSSSWVDVKPSASEPVPPLTRLTSSLYPEVVRLISWNIDILVPFVEERMAAALQYLEELVALTEEGTPVVVFLQEMGQSDLRQIRDASWVQERFFITELDERNWLSPLYGTTTLVDRRLRIESVWRVPWVSEFDRDGLFVDIGFDGSEKVLRLCNTHLESLVADPPARPLQLEAAGKILQEESVAAALLAGDLNAIQPFDRTLHSENGLKDTYLELGGEEDSDDGYTWGQQVPQWMRDKFGCSRMDKILFRGSVLPKQFERIGINVKVAEEKRQEVRDAGEQEWVTDHYGVMGDFTLDGWKLGVRSVEDNKVSSKLA</sequence>
<organism evidence="12 13">
    <name type="scientific">Lophiotrema nucula</name>
    <dbReference type="NCBI Taxonomy" id="690887"/>
    <lineage>
        <taxon>Eukaryota</taxon>
        <taxon>Fungi</taxon>
        <taxon>Dikarya</taxon>
        <taxon>Ascomycota</taxon>
        <taxon>Pezizomycotina</taxon>
        <taxon>Dothideomycetes</taxon>
        <taxon>Pleosporomycetidae</taxon>
        <taxon>Pleosporales</taxon>
        <taxon>Lophiotremataceae</taxon>
        <taxon>Lophiotrema</taxon>
    </lineage>
</organism>
<dbReference type="SUPFAM" id="SSF56219">
    <property type="entry name" value="DNase I-like"/>
    <property type="match status" value="1"/>
</dbReference>
<dbReference type="GO" id="GO:0046872">
    <property type="term" value="F:metal ion binding"/>
    <property type="evidence" value="ECO:0007669"/>
    <property type="project" value="UniProtKB-KW"/>
</dbReference>
<evidence type="ECO:0000256" key="8">
    <source>
        <dbReference type="ARBA" id="ARBA00022842"/>
    </source>
</evidence>
<evidence type="ECO:0000256" key="3">
    <source>
        <dbReference type="ARBA" id="ARBA00004322"/>
    </source>
</evidence>
<dbReference type="GO" id="GO:0003697">
    <property type="term" value="F:single-stranded DNA binding"/>
    <property type="evidence" value="ECO:0007669"/>
    <property type="project" value="TreeGrafter"/>
</dbReference>
<keyword evidence="6" id="KW-0227">DNA damage</keyword>
<comment type="cofactor">
    <cofactor evidence="1">
        <name>Mn(2+)</name>
        <dbReference type="ChEBI" id="CHEBI:29035"/>
    </cofactor>
</comment>
<protein>
    <submittedName>
        <fullName evidence="12">Endonuclease/exonuclease/phosphatase</fullName>
    </submittedName>
</protein>